<evidence type="ECO:0000313" key="2">
    <source>
        <dbReference type="EMBL" id="TSC94901.1"/>
    </source>
</evidence>
<reference evidence="2 3" key="1">
    <citation type="submission" date="2017-07" db="EMBL/GenBank/DDBJ databases">
        <title>Mechanisms for carbon and nitrogen cycling indicate functional differentiation within the Candidate Phyla Radiation.</title>
        <authorList>
            <person name="Danczak R.E."/>
            <person name="Johnston M.D."/>
            <person name="Kenah C."/>
            <person name="Slattery M."/>
            <person name="Wrighton K.C."/>
            <person name="Wilkins M.J."/>
        </authorList>
    </citation>
    <scope>NUCLEOTIDE SEQUENCE [LARGE SCALE GENOMIC DNA]</scope>
    <source>
        <strain evidence="2">Athens1014_28</strain>
    </source>
</reference>
<organism evidence="2 3">
    <name type="scientific">Candidatus Berkelbacteria bacterium Athens1014_28</name>
    <dbReference type="NCBI Taxonomy" id="2017145"/>
    <lineage>
        <taxon>Bacteria</taxon>
        <taxon>Candidatus Berkelbacteria</taxon>
    </lineage>
</organism>
<proteinExistence type="predicted"/>
<protein>
    <submittedName>
        <fullName evidence="2">Ig domain-containing protein group 2 domain-containing protein</fullName>
    </submittedName>
</protein>
<feature type="transmembrane region" description="Helical" evidence="1">
    <location>
        <begin position="65"/>
        <end position="87"/>
    </location>
</feature>
<dbReference type="Proteomes" id="UP000316495">
    <property type="component" value="Unassembled WGS sequence"/>
</dbReference>
<comment type="caution">
    <text evidence="2">The sequence shown here is derived from an EMBL/GenBank/DDBJ whole genome shotgun (WGS) entry which is preliminary data.</text>
</comment>
<evidence type="ECO:0000256" key="1">
    <source>
        <dbReference type="SAM" id="Phobius"/>
    </source>
</evidence>
<keyword evidence="1" id="KW-1133">Transmembrane helix</keyword>
<dbReference type="EMBL" id="VMGN01000004">
    <property type="protein sequence ID" value="TSC94901.1"/>
    <property type="molecule type" value="Genomic_DNA"/>
</dbReference>
<accession>A0A554LPU4</accession>
<gene>
    <name evidence="2" type="ORF">Athens101428_107</name>
</gene>
<keyword evidence="1" id="KW-0812">Transmembrane</keyword>
<name>A0A554LPU4_9BACT</name>
<evidence type="ECO:0000313" key="3">
    <source>
        <dbReference type="Proteomes" id="UP000316495"/>
    </source>
</evidence>
<dbReference type="AlphaFoldDB" id="A0A554LPU4"/>
<keyword evidence="1" id="KW-0472">Membrane</keyword>
<sequence length="1076" mass="114763">MDSKQKTEKIKIKIKDYFHLIFRSAKDNHFRIQQCHQNPDGEVRCDIYFDSYIALKKYQKKVRRVTLSLSSAISVIVISTLIIQLILPVFKSQAATFNWQQSSWTGGAFPNDYVAHQTTPVSNWDKYASKDEDITADGDGVTLSSEAVSWTQTTDTDFNAGTVSQTAMSGSGAEGFVQLDTFVTNYSVTQTDDTSTVSSSGQQGGWGYGTFSNTRQNGVVGNGAGIKLSTAAGKSTLYLGGSMLGTNILRSSVDSMCSSSVNRPNCDTGSVKGFISTDVNDEIQDMQTIDVDSDGVTGRFDSNSPIYKYSKSSGTSTLFTNTWADMLDGTIPSYINTGLDYFSGYWWSNSNYGGSYNLTYHCPTSNGMSGYIGYQTSDWIQRSSRGCTFSQPILCICSDVSYNLSGTYTSYVSSGNTGGRTWNSFAWNETSNGGDITVKVKSGSSAVTPPSFAADTCDGSTSPIALNSTCASSSDQYLWYQATLTGPGTATPTLDQINVDVDVSNYQTTGNYTSSIYDTLGNISFGNLAYNANTTPVGSSVSVKARTSDNLDMSGATDWASCEAVSSGADISANSCVTDGQRYVQYQATLTSSTDQTQTPTLNDISVQFERISNFSGLLVTQSLVGSWYNASDETNAFTNIIWEEEENLPSGTDVKFQAQTAPTNAGNDAPETGSVTGFVGPDGTGSSYFSSSDAVNCSSTVNAGTRTVDCFIPAEINIGDGTDDQWMQYKIILETDNGGQSATVTRAELQYVVNVAPLVGSVIASQDASGIVNVSYDVADSDTSAQTISVLADLGATLEEDFIASDSTAITVSNTASLPSSGTIQIEKEQIEYTGKSGNDLIGITRGANSTRTVNHLSGEAIWFKGVSVTGDVGAGIDNGSGKTVSWTIKTDLPNVYYESARIMISANDGNAANQVGTGESNVAGFPIDTKNPTVNSFSVDSSTANANKTNDDTEDLIISTTEDNQSGYQMRFSNNGSDWKSWEDYAVSKTQWNILDATYGGTAGDGSKTVYAQFRDANGNISITSSDAIVYDTDSPGVPSGVKAQDASNDNITPIENRIFVSWEVNTDLNNDFA</sequence>